<evidence type="ECO:0000256" key="4">
    <source>
        <dbReference type="ARBA" id="ARBA00022452"/>
    </source>
</evidence>
<dbReference type="EMBL" id="CACRUT010000004">
    <property type="protein sequence ID" value="VYT68183.1"/>
    <property type="molecule type" value="Genomic_DNA"/>
</dbReference>
<evidence type="ECO:0000256" key="5">
    <source>
        <dbReference type="ARBA" id="ARBA00022692"/>
    </source>
</evidence>
<keyword evidence="3" id="KW-0813">Transport</keyword>
<dbReference type="Gene3D" id="1.20.1600.10">
    <property type="entry name" value="Outer membrane efflux proteins (OEP)"/>
    <property type="match status" value="1"/>
</dbReference>
<dbReference type="GO" id="GO:0015288">
    <property type="term" value="F:porin activity"/>
    <property type="evidence" value="ECO:0007669"/>
    <property type="project" value="TreeGrafter"/>
</dbReference>
<reference evidence="9" key="1">
    <citation type="submission" date="2019-11" db="EMBL/GenBank/DDBJ databases">
        <authorList>
            <person name="Feng L."/>
        </authorList>
    </citation>
    <scope>NUCLEOTIDE SEQUENCE</scope>
    <source>
        <strain evidence="9">PclaraLFYP37</strain>
    </source>
</reference>
<dbReference type="PANTHER" id="PTHR30026:SF20">
    <property type="entry name" value="OUTER MEMBRANE PROTEIN TOLC"/>
    <property type="match status" value="1"/>
</dbReference>
<keyword evidence="6" id="KW-0472">Membrane</keyword>
<proteinExistence type="inferred from homology"/>
<dbReference type="InterPro" id="IPR051906">
    <property type="entry name" value="TolC-like"/>
</dbReference>
<name>A0A6N2YPL8_9BACT</name>
<evidence type="ECO:0000256" key="7">
    <source>
        <dbReference type="ARBA" id="ARBA00023237"/>
    </source>
</evidence>
<sequence>MKNKILWPVLFLCTLPVQAQQDMTEAEGSVTLQECLSRGLESNFSIRMVKNQQETAANNATRANAGMLPTVDLSASYSGDLGSTRTTPRSTGVTTTERGAYDGTVDAGIDLNWTIFDGFSVWTNYKQLQLLKEQGELQTRITIEDYVASLTAEYYNYIQEKIRLKNFRYAMSLSRERMRIVEVRYHIGNFSRLDYLQAKVDFNADSAQYMKQREVLNSSRIKLNELMANHDVTALIGIRDTAIDVNPDLQYDELWQATLATNASLLMADKNTEVVRADYKKIMSRDYPYIRLNAGYGYTLNRYELSSTKKRDNWGLNAGITIGFNLFDGKRKMQKRNAQLAIEYAELEREDLKLSLKSDLSDLWQAYRNNWQVMLMERQNLVAAQENYEYANLRYMKGDLSGFEMREAQQSLLDAEERLLVSEYDTKMCEISLLQLSGKVLTYLNE</sequence>
<accession>A0A6N2YPL8</accession>
<evidence type="ECO:0000256" key="1">
    <source>
        <dbReference type="ARBA" id="ARBA00004442"/>
    </source>
</evidence>
<keyword evidence="7" id="KW-0998">Cell outer membrane</keyword>
<evidence type="ECO:0000256" key="3">
    <source>
        <dbReference type="ARBA" id="ARBA00022448"/>
    </source>
</evidence>
<protein>
    <submittedName>
        <fullName evidence="9">Outer membrane channel protein</fullName>
    </submittedName>
</protein>
<dbReference type="RefSeq" id="WP_302980254.1">
    <property type="nucleotide sequence ID" value="NZ_CACRUT010000004.1"/>
</dbReference>
<organism evidence="9">
    <name type="scientific">Paraprevotella clara</name>
    <dbReference type="NCBI Taxonomy" id="454154"/>
    <lineage>
        <taxon>Bacteria</taxon>
        <taxon>Pseudomonadati</taxon>
        <taxon>Bacteroidota</taxon>
        <taxon>Bacteroidia</taxon>
        <taxon>Bacteroidales</taxon>
        <taxon>Prevotellaceae</taxon>
        <taxon>Paraprevotella</taxon>
    </lineage>
</organism>
<comment type="subcellular location">
    <subcellularLocation>
        <location evidence="1">Cell outer membrane</location>
    </subcellularLocation>
</comment>
<gene>
    <name evidence="9" type="ORF">PCLFYP37_00849</name>
</gene>
<keyword evidence="8" id="KW-0732">Signal</keyword>
<evidence type="ECO:0000313" key="9">
    <source>
        <dbReference type="EMBL" id="VYT68183.1"/>
    </source>
</evidence>
<dbReference type="GO" id="GO:0015562">
    <property type="term" value="F:efflux transmembrane transporter activity"/>
    <property type="evidence" value="ECO:0007669"/>
    <property type="project" value="InterPro"/>
</dbReference>
<evidence type="ECO:0000256" key="6">
    <source>
        <dbReference type="ARBA" id="ARBA00023136"/>
    </source>
</evidence>
<dbReference type="GO" id="GO:1990281">
    <property type="term" value="C:efflux pump complex"/>
    <property type="evidence" value="ECO:0007669"/>
    <property type="project" value="TreeGrafter"/>
</dbReference>
<dbReference type="InterPro" id="IPR003423">
    <property type="entry name" value="OMP_efflux"/>
</dbReference>
<dbReference type="GO" id="GO:0009279">
    <property type="term" value="C:cell outer membrane"/>
    <property type="evidence" value="ECO:0007669"/>
    <property type="project" value="UniProtKB-SubCell"/>
</dbReference>
<dbReference type="PANTHER" id="PTHR30026">
    <property type="entry name" value="OUTER MEMBRANE PROTEIN TOLC"/>
    <property type="match status" value="1"/>
</dbReference>
<dbReference type="Pfam" id="PF02321">
    <property type="entry name" value="OEP"/>
    <property type="match status" value="2"/>
</dbReference>
<keyword evidence="5" id="KW-0812">Transmembrane</keyword>
<keyword evidence="4" id="KW-1134">Transmembrane beta strand</keyword>
<dbReference type="SUPFAM" id="SSF56954">
    <property type="entry name" value="Outer membrane efflux proteins (OEP)"/>
    <property type="match status" value="1"/>
</dbReference>
<evidence type="ECO:0000256" key="2">
    <source>
        <dbReference type="ARBA" id="ARBA00007613"/>
    </source>
</evidence>
<evidence type="ECO:0000256" key="8">
    <source>
        <dbReference type="SAM" id="SignalP"/>
    </source>
</evidence>
<feature type="signal peptide" evidence="8">
    <location>
        <begin position="1"/>
        <end position="19"/>
    </location>
</feature>
<dbReference type="AlphaFoldDB" id="A0A6N2YPL8"/>
<comment type="similarity">
    <text evidence="2">Belongs to the outer membrane factor (OMF) (TC 1.B.17) family.</text>
</comment>
<feature type="chain" id="PRO_5026918618" evidence="8">
    <location>
        <begin position="20"/>
        <end position="446"/>
    </location>
</feature>